<keyword evidence="4" id="KW-0863">Zinc-finger</keyword>
<comment type="subcellular location">
    <subcellularLocation>
        <location evidence="1">Nucleus</location>
    </subcellularLocation>
</comment>
<dbReference type="SMART" id="SM00355">
    <property type="entry name" value="ZnF_C2H2"/>
    <property type="match status" value="3"/>
</dbReference>
<reference evidence="8" key="1">
    <citation type="submission" date="2025-05" db="UniProtKB">
        <authorList>
            <consortium name="Ensembl"/>
        </authorList>
    </citation>
    <scope>IDENTIFICATION</scope>
</reference>
<keyword evidence="3" id="KW-0677">Repeat</keyword>
<dbReference type="InterPro" id="IPR036236">
    <property type="entry name" value="Znf_C2H2_sf"/>
</dbReference>
<organism evidence="8 9">
    <name type="scientific">Sinocyclocheilus grahami</name>
    <name type="common">Dianchi golden-line fish</name>
    <name type="synonym">Barbus grahami</name>
    <dbReference type="NCBI Taxonomy" id="75366"/>
    <lineage>
        <taxon>Eukaryota</taxon>
        <taxon>Metazoa</taxon>
        <taxon>Chordata</taxon>
        <taxon>Craniata</taxon>
        <taxon>Vertebrata</taxon>
        <taxon>Euteleostomi</taxon>
        <taxon>Actinopterygii</taxon>
        <taxon>Neopterygii</taxon>
        <taxon>Teleostei</taxon>
        <taxon>Ostariophysi</taxon>
        <taxon>Cypriniformes</taxon>
        <taxon>Cyprinidae</taxon>
        <taxon>Cyprininae</taxon>
        <taxon>Sinocyclocheilus</taxon>
    </lineage>
</organism>
<dbReference type="PANTHER" id="PTHR24394:SF29">
    <property type="entry name" value="MYONEURIN"/>
    <property type="match status" value="1"/>
</dbReference>
<evidence type="ECO:0000256" key="1">
    <source>
        <dbReference type="ARBA" id="ARBA00004123"/>
    </source>
</evidence>
<keyword evidence="6" id="KW-0539">Nucleus</keyword>
<dbReference type="FunFam" id="3.30.160.60:FF:000082">
    <property type="entry name" value="Putative zinc finger E-box-binding homeobox 2"/>
    <property type="match status" value="1"/>
</dbReference>
<name>A0A672L6E6_SINGR</name>
<dbReference type="Gene3D" id="3.30.160.60">
    <property type="entry name" value="Classic Zinc Finger"/>
    <property type="match status" value="2"/>
</dbReference>
<keyword evidence="9" id="KW-1185">Reference proteome</keyword>
<dbReference type="Pfam" id="PF00096">
    <property type="entry name" value="zf-C2H2"/>
    <property type="match status" value="2"/>
</dbReference>
<dbReference type="Ensembl" id="ENSSGRT00000019317.1">
    <property type="protein sequence ID" value="ENSSGRP00000017872.1"/>
    <property type="gene ID" value="ENSSGRG00000010849.1"/>
</dbReference>
<evidence type="ECO:0000256" key="5">
    <source>
        <dbReference type="ARBA" id="ARBA00022833"/>
    </source>
</evidence>
<dbReference type="GO" id="GO:0000981">
    <property type="term" value="F:DNA-binding transcription factor activity, RNA polymerase II-specific"/>
    <property type="evidence" value="ECO:0007669"/>
    <property type="project" value="TreeGrafter"/>
</dbReference>
<proteinExistence type="predicted"/>
<feature type="domain" description="C2H2-type" evidence="7">
    <location>
        <begin position="155"/>
        <end position="175"/>
    </location>
</feature>
<evidence type="ECO:0000259" key="7">
    <source>
        <dbReference type="PROSITE" id="PS00028"/>
    </source>
</evidence>
<accession>A0A672L6E6</accession>
<dbReference type="Proteomes" id="UP000472262">
    <property type="component" value="Unassembled WGS sequence"/>
</dbReference>
<evidence type="ECO:0000313" key="9">
    <source>
        <dbReference type="Proteomes" id="UP000472262"/>
    </source>
</evidence>
<evidence type="ECO:0000256" key="2">
    <source>
        <dbReference type="ARBA" id="ARBA00022723"/>
    </source>
</evidence>
<dbReference type="SUPFAM" id="SSF57667">
    <property type="entry name" value="beta-beta-alpha zinc fingers"/>
    <property type="match status" value="1"/>
</dbReference>
<dbReference type="PROSITE" id="PS00028">
    <property type="entry name" value="ZINC_FINGER_C2H2_1"/>
    <property type="match status" value="1"/>
</dbReference>
<dbReference type="InterPro" id="IPR013087">
    <property type="entry name" value="Znf_C2H2_type"/>
</dbReference>
<dbReference type="AlphaFoldDB" id="A0A672L6E6"/>
<dbReference type="GO" id="GO:0005634">
    <property type="term" value="C:nucleus"/>
    <property type="evidence" value="ECO:0007669"/>
    <property type="project" value="UniProtKB-SubCell"/>
</dbReference>
<evidence type="ECO:0000313" key="8">
    <source>
        <dbReference type="Ensembl" id="ENSSGRP00000017872.1"/>
    </source>
</evidence>
<dbReference type="GO" id="GO:0008270">
    <property type="term" value="F:zinc ion binding"/>
    <property type="evidence" value="ECO:0007669"/>
    <property type="project" value="UniProtKB-KW"/>
</dbReference>
<evidence type="ECO:0000256" key="4">
    <source>
        <dbReference type="ARBA" id="ARBA00022771"/>
    </source>
</evidence>
<evidence type="ECO:0000256" key="3">
    <source>
        <dbReference type="ARBA" id="ARBA00022737"/>
    </source>
</evidence>
<dbReference type="Ensembl" id="ENSSGRT00000019318.1">
    <property type="protein sequence ID" value="ENSSGRP00000017873.1"/>
    <property type="gene ID" value="ENSSGRG00000010849.1"/>
</dbReference>
<keyword evidence="2" id="KW-0479">Metal-binding</keyword>
<dbReference type="PANTHER" id="PTHR24394">
    <property type="entry name" value="ZINC FINGER PROTEIN"/>
    <property type="match status" value="1"/>
</dbReference>
<keyword evidence="5" id="KW-0862">Zinc</keyword>
<sequence length="186" mass="20924">MIMLMHVSLSGQADARVMDGAPHYDSVSHLLSPIHAQQCNGSVSSYHLDGVHRNMSPVCWSPGEHESPEGKDGGALNPDAVQTCPYCQRTYRRDASLQEHMKFCQDVRDGGDCACPLCGYSTPYRAQMERHLSLHQTHDKNSMSEPGLESRKFKCNQCGKAFKYKHHLKEHLRIHSGERLEQSGFK</sequence>
<protein>
    <recommendedName>
        <fullName evidence="7">C2H2-type domain-containing protein</fullName>
    </recommendedName>
</protein>
<evidence type="ECO:0000256" key="6">
    <source>
        <dbReference type="ARBA" id="ARBA00023242"/>
    </source>
</evidence>